<keyword evidence="1" id="KW-0472">Membrane</keyword>
<evidence type="ECO:0000313" key="2">
    <source>
        <dbReference type="EMBL" id="UZT27022.1"/>
    </source>
</evidence>
<feature type="transmembrane region" description="Helical" evidence="1">
    <location>
        <begin position="137"/>
        <end position="159"/>
    </location>
</feature>
<reference evidence="2" key="1">
    <citation type="submission" date="2022-04" db="EMBL/GenBank/DDBJ databases">
        <title>Five Complete Miogenomes of Bark Beetles (Coleoptera: Curculionidae, Scolytinae): A Comparative Analysis and Phylogenetic Implications.</title>
        <authorList>
            <person name="Guo Q."/>
            <person name="Huang W."/>
            <person name="Chen X."/>
            <person name="Wang X."/>
        </authorList>
    </citation>
    <scope>NUCLEOTIDE SEQUENCE</scope>
    <source>
        <tissue evidence="2">Leg</tissue>
    </source>
</reference>
<keyword evidence="1" id="KW-0812">Transmembrane</keyword>
<dbReference type="EMBL" id="ON169992">
    <property type="protein sequence ID" value="UZT27022.1"/>
    <property type="molecule type" value="Genomic_DNA"/>
</dbReference>
<evidence type="ECO:0000256" key="1">
    <source>
        <dbReference type="SAM" id="Phobius"/>
    </source>
</evidence>
<accession>A0A9E8G3Q6</accession>
<feature type="transmembrane region" description="Helical" evidence="1">
    <location>
        <begin position="49"/>
        <end position="71"/>
    </location>
</feature>
<dbReference type="AlphaFoldDB" id="A0A9E8G3Q6"/>
<feature type="transmembrane region" description="Helical" evidence="1">
    <location>
        <begin position="83"/>
        <end position="100"/>
    </location>
</feature>
<protein>
    <submittedName>
        <fullName evidence="2">NADH dehydrogenase subunit 6</fullName>
    </submittedName>
</protein>
<organism evidence="2">
    <name type="scientific">Xyloterini sp</name>
    <dbReference type="NCBI Taxonomy" id="2995406"/>
    <lineage>
        <taxon>Eukaryota</taxon>
        <taxon>Metazoa</taxon>
        <taxon>Ecdysozoa</taxon>
        <taxon>Arthropoda</taxon>
        <taxon>Hexapoda</taxon>
        <taxon>Insecta</taxon>
        <taxon>Pterygota</taxon>
        <taxon>Neoptera</taxon>
        <taxon>Endopterygota</taxon>
        <taxon>Coleoptera</taxon>
        <taxon>Polyphaga</taxon>
        <taxon>Cucujiformia</taxon>
        <taxon>Curculionidae</taxon>
        <taxon>Scolytinae</taxon>
    </lineage>
</organism>
<geneLocation type="mitochondrion" evidence="2"/>
<gene>
    <name evidence="2" type="primary">nad6</name>
</gene>
<sequence length="169" mass="19778">MLMCLYLMNWFIAMISIYMNHPLAIGASLLAQTILVAMSSGFLFMNFWFSYMLFLIMASGLLVLFIYMTSIASNEKFIIPNKYILMSIFLFITFMFFIIIKMDKYYLSLIFNNYPMFSLLSSKSPSSIMEKFYCSPYMTLTIMLMIYLLFTLVAIVKMIQHSSGSFRQK</sequence>
<keyword evidence="2" id="KW-0496">Mitochondrion</keyword>
<keyword evidence="1" id="KW-1133">Transmembrane helix</keyword>
<name>A0A9E8G3Q6_9CUCU</name>
<proteinExistence type="predicted"/>